<organism evidence="1 2">
    <name type="scientific">Cylicocyclus nassatus</name>
    <name type="common">Nematode worm</name>
    <dbReference type="NCBI Taxonomy" id="53992"/>
    <lineage>
        <taxon>Eukaryota</taxon>
        <taxon>Metazoa</taxon>
        <taxon>Ecdysozoa</taxon>
        <taxon>Nematoda</taxon>
        <taxon>Chromadorea</taxon>
        <taxon>Rhabditida</taxon>
        <taxon>Rhabditina</taxon>
        <taxon>Rhabditomorpha</taxon>
        <taxon>Strongyloidea</taxon>
        <taxon>Strongylidae</taxon>
        <taxon>Cylicocyclus</taxon>
    </lineage>
</organism>
<dbReference type="AlphaFoldDB" id="A0AA36MCP6"/>
<comment type="caution">
    <text evidence="1">The sequence shown here is derived from an EMBL/GenBank/DDBJ whole genome shotgun (WGS) entry which is preliminary data.</text>
</comment>
<sequence>MSKFLFSAISGTRRPTHLEEPWLAEEHILSMLLRGEVRKTIVSIQKNRSVIIEVKSLTAPAGTITATCSLHDCVGFLYKVDGEDGERWRGDRKRLRLHFGDLYVVNYGHKVVLGKSLEDALLNGTTNSATIHNICGGKRLRRRLENLAGRNGE</sequence>
<evidence type="ECO:0000313" key="1">
    <source>
        <dbReference type="EMBL" id="CAJ0605645.1"/>
    </source>
</evidence>
<proteinExistence type="predicted"/>
<protein>
    <submittedName>
        <fullName evidence="1">Uncharacterized protein</fullName>
    </submittedName>
</protein>
<dbReference type="Proteomes" id="UP001176961">
    <property type="component" value="Unassembled WGS sequence"/>
</dbReference>
<evidence type="ECO:0000313" key="2">
    <source>
        <dbReference type="Proteomes" id="UP001176961"/>
    </source>
</evidence>
<dbReference type="EMBL" id="CATQJL010000316">
    <property type="protein sequence ID" value="CAJ0605645.1"/>
    <property type="molecule type" value="Genomic_DNA"/>
</dbReference>
<keyword evidence="2" id="KW-1185">Reference proteome</keyword>
<gene>
    <name evidence="1" type="ORF">CYNAS_LOCUS17628</name>
</gene>
<accession>A0AA36MCP6</accession>
<name>A0AA36MCP6_CYLNA</name>
<reference evidence="1" key="1">
    <citation type="submission" date="2023-07" db="EMBL/GenBank/DDBJ databases">
        <authorList>
            <consortium name="CYATHOMIX"/>
        </authorList>
    </citation>
    <scope>NUCLEOTIDE SEQUENCE</scope>
    <source>
        <strain evidence="1">N/A</strain>
    </source>
</reference>